<organism evidence="2 3">
    <name type="scientific">Mucilaginibacter lappiensis</name>
    <dbReference type="NCBI Taxonomy" id="354630"/>
    <lineage>
        <taxon>Bacteria</taxon>
        <taxon>Pseudomonadati</taxon>
        <taxon>Bacteroidota</taxon>
        <taxon>Sphingobacteriia</taxon>
        <taxon>Sphingobacteriales</taxon>
        <taxon>Sphingobacteriaceae</taxon>
        <taxon>Mucilaginibacter</taxon>
    </lineage>
</organism>
<accession>A0A841JU70</accession>
<evidence type="ECO:0000313" key="3">
    <source>
        <dbReference type="Proteomes" id="UP000548326"/>
    </source>
</evidence>
<protein>
    <submittedName>
        <fullName evidence="2">Uncharacterized protein</fullName>
    </submittedName>
</protein>
<feature type="chain" id="PRO_5033000780" evidence="1">
    <location>
        <begin position="26"/>
        <end position="201"/>
    </location>
</feature>
<reference evidence="2 3" key="1">
    <citation type="submission" date="2020-08" db="EMBL/GenBank/DDBJ databases">
        <title>Genomic Encyclopedia of Type Strains, Phase IV (KMG-V): Genome sequencing to study the core and pangenomes of soil and plant-associated prokaryotes.</title>
        <authorList>
            <person name="Whitman W."/>
        </authorList>
    </citation>
    <scope>NUCLEOTIDE SEQUENCE [LARGE SCALE GENOMIC DNA]</scope>
    <source>
        <strain evidence="2 3">MP601</strain>
    </source>
</reference>
<feature type="signal peptide" evidence="1">
    <location>
        <begin position="1"/>
        <end position="25"/>
    </location>
</feature>
<dbReference type="RefSeq" id="WP_183589891.1">
    <property type="nucleotide sequence ID" value="NZ_JACHCA010000023.1"/>
</dbReference>
<dbReference type="AlphaFoldDB" id="A0A841JU70"/>
<comment type="caution">
    <text evidence="2">The sequence shown here is derived from an EMBL/GenBank/DDBJ whole genome shotgun (WGS) entry which is preliminary data.</text>
</comment>
<proteinExistence type="predicted"/>
<gene>
    <name evidence="2" type="ORF">HDF22_005522</name>
</gene>
<name>A0A841JU70_9SPHI</name>
<dbReference type="EMBL" id="JACHCA010000023">
    <property type="protein sequence ID" value="MBB6131371.1"/>
    <property type="molecule type" value="Genomic_DNA"/>
</dbReference>
<dbReference type="Proteomes" id="UP000548326">
    <property type="component" value="Unassembled WGS sequence"/>
</dbReference>
<keyword evidence="1" id="KW-0732">Signal</keyword>
<dbReference type="InterPro" id="IPR046732">
    <property type="entry name" value="DUF6624"/>
</dbReference>
<evidence type="ECO:0000313" key="2">
    <source>
        <dbReference type="EMBL" id="MBB6131371.1"/>
    </source>
</evidence>
<evidence type="ECO:0000256" key="1">
    <source>
        <dbReference type="SAM" id="SignalP"/>
    </source>
</evidence>
<dbReference type="Pfam" id="PF20329">
    <property type="entry name" value="DUF6624"/>
    <property type="match status" value="1"/>
</dbReference>
<sequence>MKILLMKTLLIVALLSGYFTISTPAQVVKKNAALIKQIDSMFKTDQFWRVEFTKKQRKEKSIYSDETIQSKWEEADRINEQKAKAIIKKYGYPGYDLVGNSSNNFWAIIQHCDDDIPFQEHALVLMKQQIVKNNASKRKYAYLVDRVLVNKDQKQIYGTQLSRDNKTGKFSPFPLKDPKSVDKLRQEIGLEPLAVYIKNFQ</sequence>